<dbReference type="EMBL" id="VFPA01000006">
    <property type="protein sequence ID" value="TQM03124.1"/>
    <property type="molecule type" value="Genomic_DNA"/>
</dbReference>
<evidence type="ECO:0000259" key="3">
    <source>
        <dbReference type="Pfam" id="PF05532"/>
    </source>
</evidence>
<dbReference type="SUPFAM" id="SSF69047">
    <property type="entry name" value="Hypothetical protein YjbJ"/>
    <property type="match status" value="1"/>
</dbReference>
<feature type="region of interest" description="Disordered" evidence="2">
    <location>
        <begin position="1"/>
        <end position="57"/>
    </location>
</feature>
<feature type="domain" description="CsbD-like" evidence="3">
    <location>
        <begin position="5"/>
        <end position="57"/>
    </location>
</feature>
<evidence type="ECO:0000256" key="1">
    <source>
        <dbReference type="ARBA" id="ARBA00009129"/>
    </source>
</evidence>
<organism evidence="4 5">
    <name type="scientific">Pseudonocardia kunmingensis</name>
    <dbReference type="NCBI Taxonomy" id="630975"/>
    <lineage>
        <taxon>Bacteria</taxon>
        <taxon>Bacillati</taxon>
        <taxon>Actinomycetota</taxon>
        <taxon>Actinomycetes</taxon>
        <taxon>Pseudonocardiales</taxon>
        <taxon>Pseudonocardiaceae</taxon>
        <taxon>Pseudonocardia</taxon>
    </lineage>
</organism>
<gene>
    <name evidence="4" type="ORF">FB558_7774</name>
</gene>
<sequence length="57" mass="6325">MGTDDKMDHKLEEFGGKAKEKVGQATGDEELEAQGDRDQTKSNIKQAGDKIKDAFRK</sequence>
<evidence type="ECO:0000313" key="5">
    <source>
        <dbReference type="Proteomes" id="UP000315677"/>
    </source>
</evidence>
<dbReference type="OrthoDB" id="2143260at2"/>
<proteinExistence type="inferred from homology"/>
<dbReference type="Gene3D" id="1.10.1470.10">
    <property type="entry name" value="YjbJ"/>
    <property type="match status" value="1"/>
</dbReference>
<dbReference type="RefSeq" id="WP_142062979.1">
    <property type="nucleotide sequence ID" value="NZ_VFPA01000006.1"/>
</dbReference>
<feature type="compositionally biased region" description="Basic and acidic residues" evidence="2">
    <location>
        <begin position="1"/>
        <end position="22"/>
    </location>
</feature>
<evidence type="ECO:0000313" key="4">
    <source>
        <dbReference type="EMBL" id="TQM03124.1"/>
    </source>
</evidence>
<dbReference type="AlphaFoldDB" id="A0A543D1A4"/>
<keyword evidence="5" id="KW-1185">Reference proteome</keyword>
<comment type="similarity">
    <text evidence="1">Belongs to the UPF0337 (CsbD) family.</text>
</comment>
<name>A0A543D1A4_9PSEU</name>
<comment type="caution">
    <text evidence="4">The sequence shown here is derived from an EMBL/GenBank/DDBJ whole genome shotgun (WGS) entry which is preliminary data.</text>
</comment>
<evidence type="ECO:0000256" key="2">
    <source>
        <dbReference type="SAM" id="MobiDB-lite"/>
    </source>
</evidence>
<accession>A0A543D1A4</accession>
<dbReference type="InterPro" id="IPR008462">
    <property type="entry name" value="CsbD"/>
</dbReference>
<feature type="compositionally biased region" description="Basic and acidic residues" evidence="2">
    <location>
        <begin position="47"/>
        <end position="57"/>
    </location>
</feature>
<dbReference type="Pfam" id="PF05532">
    <property type="entry name" value="CsbD"/>
    <property type="match status" value="1"/>
</dbReference>
<dbReference type="InterPro" id="IPR036629">
    <property type="entry name" value="YjbJ_sf"/>
</dbReference>
<reference evidence="4 5" key="1">
    <citation type="submission" date="2019-06" db="EMBL/GenBank/DDBJ databases">
        <title>Sequencing the genomes of 1000 actinobacteria strains.</title>
        <authorList>
            <person name="Klenk H.-P."/>
        </authorList>
    </citation>
    <scope>NUCLEOTIDE SEQUENCE [LARGE SCALE GENOMIC DNA]</scope>
    <source>
        <strain evidence="4 5">DSM 45301</strain>
    </source>
</reference>
<protein>
    <submittedName>
        <fullName evidence="4">CsbD-like protein</fullName>
    </submittedName>
</protein>
<dbReference type="Proteomes" id="UP000315677">
    <property type="component" value="Unassembled WGS sequence"/>
</dbReference>